<dbReference type="PANTHER" id="PTHR38340">
    <property type="entry name" value="S-LAYER PROTEIN"/>
    <property type="match status" value="1"/>
</dbReference>
<dbReference type="SUPFAM" id="SSF51120">
    <property type="entry name" value="beta-Roll"/>
    <property type="match status" value="2"/>
</dbReference>
<evidence type="ECO:0000313" key="4">
    <source>
        <dbReference type="Proteomes" id="UP001597101"/>
    </source>
</evidence>
<dbReference type="InterPro" id="IPR001343">
    <property type="entry name" value="Hemolysn_Ca-bd"/>
</dbReference>
<comment type="subcellular location">
    <subcellularLocation>
        <location evidence="1">Secreted</location>
    </subcellularLocation>
</comment>
<dbReference type="PANTHER" id="PTHR38340:SF1">
    <property type="entry name" value="S-LAYER PROTEIN"/>
    <property type="match status" value="1"/>
</dbReference>
<dbReference type="PRINTS" id="PR00313">
    <property type="entry name" value="CABNDNGRPT"/>
</dbReference>
<keyword evidence="2" id="KW-0964">Secreted</keyword>
<evidence type="ECO:0000256" key="1">
    <source>
        <dbReference type="ARBA" id="ARBA00004613"/>
    </source>
</evidence>
<evidence type="ECO:0000313" key="3">
    <source>
        <dbReference type="EMBL" id="MFD0916868.1"/>
    </source>
</evidence>
<dbReference type="InterPro" id="IPR011049">
    <property type="entry name" value="Serralysin-like_metalloprot_C"/>
</dbReference>
<evidence type="ECO:0000256" key="2">
    <source>
        <dbReference type="ARBA" id="ARBA00022525"/>
    </source>
</evidence>
<reference evidence="4" key="1">
    <citation type="journal article" date="2019" name="Int. J. Syst. Evol. Microbiol.">
        <title>The Global Catalogue of Microorganisms (GCM) 10K type strain sequencing project: providing services to taxonomists for standard genome sequencing and annotation.</title>
        <authorList>
            <consortium name="The Broad Institute Genomics Platform"/>
            <consortium name="The Broad Institute Genome Sequencing Center for Infectious Disease"/>
            <person name="Wu L."/>
            <person name="Ma J."/>
        </authorList>
    </citation>
    <scope>NUCLEOTIDE SEQUENCE [LARGE SCALE GENOMIC DNA]</scope>
    <source>
        <strain evidence="4">CCUG 60023</strain>
    </source>
</reference>
<accession>A0ABW3FGN2</accession>
<dbReference type="Gene3D" id="2.150.10.10">
    <property type="entry name" value="Serralysin-like metalloprotease, C-terminal"/>
    <property type="match status" value="2"/>
</dbReference>
<comment type="caution">
    <text evidence="3">The sequence shown here is derived from an EMBL/GenBank/DDBJ whole genome shotgun (WGS) entry which is preliminary data.</text>
</comment>
<proteinExistence type="predicted"/>
<dbReference type="InterPro" id="IPR050557">
    <property type="entry name" value="RTX_toxin/Mannuronan_C5-epim"/>
</dbReference>
<dbReference type="Proteomes" id="UP001597101">
    <property type="component" value="Unassembled WGS sequence"/>
</dbReference>
<dbReference type="InterPro" id="IPR018511">
    <property type="entry name" value="Hemolysin-typ_Ca-bd_CS"/>
</dbReference>
<keyword evidence="4" id="KW-1185">Reference proteome</keyword>
<dbReference type="Pfam" id="PF00353">
    <property type="entry name" value="HemolysinCabind"/>
    <property type="match status" value="4"/>
</dbReference>
<gene>
    <name evidence="3" type="ORF">ACFQ14_10660</name>
</gene>
<organism evidence="3 4">
    <name type="scientific">Pseudahrensia aquimaris</name>
    <dbReference type="NCBI Taxonomy" id="744461"/>
    <lineage>
        <taxon>Bacteria</taxon>
        <taxon>Pseudomonadati</taxon>
        <taxon>Pseudomonadota</taxon>
        <taxon>Alphaproteobacteria</taxon>
        <taxon>Hyphomicrobiales</taxon>
        <taxon>Ahrensiaceae</taxon>
        <taxon>Pseudahrensia</taxon>
    </lineage>
</organism>
<dbReference type="EMBL" id="JBHTJV010000009">
    <property type="protein sequence ID" value="MFD0916868.1"/>
    <property type="molecule type" value="Genomic_DNA"/>
</dbReference>
<dbReference type="RefSeq" id="WP_377212713.1">
    <property type="nucleotide sequence ID" value="NZ_JBHTJV010000009.1"/>
</dbReference>
<dbReference type="PROSITE" id="PS00330">
    <property type="entry name" value="HEMOLYSIN_CALCIUM"/>
    <property type="match status" value="1"/>
</dbReference>
<name>A0ABW3FGN2_9HYPH</name>
<sequence>MSKWLEGSRISRQYVGGDSYDTVQINLSSSDLTAINIGQVASIYADLGIETDDMRGLRSNRYYDFLQLQIVDIERAEILIDGRYRVGGDQISIGSDIADHLAGDENDNLLVGLGSNDTLVAGAGKDTLYGGGDNDLLYGDAGNDILDGGTGTDSMYGGTGNDQFYVDSASDRVFENAGEGADFVYATTSSLTLSANIERLIFTDTGNHVGCRNALDNRLNGNVGNDKFVLDAGGADIFSGGSGSDSFDARSAANGVSINLITGVHGGDAAGDTFASIEKFFGSTVEDDFMRTGAARADFAGFGGNDTLIGGSSVDRISGGDGDDILFGGSASDTLQGGGDNDTLNGGGGRDLFLYVNAAFGQDTITDFQDGIDRMRVFSAVADDISDFTITDNGTSTVRVALSADPINFIDINGISGSNVTIDANDFLFY</sequence>
<protein>
    <submittedName>
        <fullName evidence="3">Calcium-binding protein</fullName>
    </submittedName>
</protein>